<proteinExistence type="predicted"/>
<dbReference type="Proteomes" id="UP000046395">
    <property type="component" value="Unassembled WGS sequence"/>
</dbReference>
<reference evidence="1" key="1">
    <citation type="submission" date="2013-11" db="EMBL/GenBank/DDBJ databases">
        <authorList>
            <person name="Aslett M."/>
        </authorList>
    </citation>
    <scope>NUCLEOTIDE SEQUENCE [LARGE SCALE GENOMIC DNA]</scope>
    <source>
        <strain evidence="1">Edinburgh</strain>
    </source>
</reference>
<protein>
    <submittedName>
        <fullName evidence="2 3">Uncharacterized protein</fullName>
    </submittedName>
</protein>
<dbReference type="WBParaSite" id="TMUE_3000013608.1">
    <property type="protein sequence ID" value="TMUE_3000013608.1"/>
    <property type="gene ID" value="WBGene00301989"/>
</dbReference>
<evidence type="ECO:0000313" key="2">
    <source>
        <dbReference type="WBParaSite" id="TMUE_2000010084.1"/>
    </source>
</evidence>
<reference evidence="2 3" key="3">
    <citation type="submission" date="2019-12" db="UniProtKB">
        <authorList>
            <consortium name="WormBaseParasite"/>
        </authorList>
    </citation>
    <scope>IDENTIFICATION</scope>
</reference>
<evidence type="ECO:0000313" key="1">
    <source>
        <dbReference type="Proteomes" id="UP000046395"/>
    </source>
</evidence>
<accession>A0A5S6QSG0</accession>
<dbReference type="AlphaFoldDB" id="A0A5S6QSG0"/>
<sequence>MIVRTECNRGSDLVACGPVKGESAGAWTEAVTPEQELVACWQGGSRPVVGNLAVASEGWRPVVEPMAGRAAALVVPSEPVAVDDDVSPGSPIESVHMVSYFFLDDEGAVPSSAYFPLLGYCEPDAVAVLKRVPVTATVVVGFLSLLLSVQMLSDGSMDVFEVLS</sequence>
<organism evidence="1 2">
    <name type="scientific">Trichuris muris</name>
    <name type="common">Mouse whipworm</name>
    <dbReference type="NCBI Taxonomy" id="70415"/>
    <lineage>
        <taxon>Eukaryota</taxon>
        <taxon>Metazoa</taxon>
        <taxon>Ecdysozoa</taxon>
        <taxon>Nematoda</taxon>
        <taxon>Enoplea</taxon>
        <taxon>Dorylaimia</taxon>
        <taxon>Trichinellida</taxon>
        <taxon>Trichuridae</taxon>
        <taxon>Trichuris</taxon>
    </lineage>
</organism>
<name>A0A5S6QSG0_TRIMR</name>
<keyword evidence="1" id="KW-1185">Reference proteome</keyword>
<evidence type="ECO:0000313" key="3">
    <source>
        <dbReference type="WBParaSite" id="TMUE_3000013608.1"/>
    </source>
</evidence>
<dbReference type="WBParaSite" id="TMUE_2000010084.1">
    <property type="protein sequence ID" value="TMUE_2000010084.1"/>
    <property type="gene ID" value="WBGene00300838"/>
</dbReference>
<reference evidence="1" key="2">
    <citation type="submission" date="2014-03" db="EMBL/GenBank/DDBJ databases">
        <title>The whipworm genome and dual-species transcriptomics of an intimate host-pathogen interaction.</title>
        <authorList>
            <person name="Foth B.J."/>
            <person name="Tsai I.J."/>
            <person name="Reid A.J."/>
            <person name="Bancroft A.J."/>
            <person name="Nichol S."/>
            <person name="Tracey A."/>
            <person name="Holroyd N."/>
            <person name="Cotton J.A."/>
            <person name="Stanley E.J."/>
            <person name="Zarowiecki M."/>
            <person name="Liu J.Z."/>
            <person name="Huckvale T."/>
            <person name="Cooper P.J."/>
            <person name="Grencis R.K."/>
            <person name="Berriman M."/>
        </authorList>
    </citation>
    <scope>NUCLEOTIDE SEQUENCE [LARGE SCALE GENOMIC DNA]</scope>
    <source>
        <strain evidence="1">Edinburgh</strain>
    </source>
</reference>